<evidence type="ECO:0000256" key="1">
    <source>
        <dbReference type="SAM" id="MobiDB-lite"/>
    </source>
</evidence>
<dbReference type="EMBL" id="GECZ01001360">
    <property type="protein sequence ID" value="JAS68409.1"/>
    <property type="molecule type" value="Transcribed_RNA"/>
</dbReference>
<evidence type="ECO:0000313" key="2">
    <source>
        <dbReference type="EMBL" id="JAS68409.1"/>
    </source>
</evidence>
<feature type="non-terminal residue" evidence="2">
    <location>
        <position position="146"/>
    </location>
</feature>
<feature type="compositionally biased region" description="Basic and acidic residues" evidence="1">
    <location>
        <begin position="132"/>
        <end position="146"/>
    </location>
</feature>
<proteinExistence type="predicted"/>
<accession>A0A1B6H159</accession>
<protein>
    <submittedName>
        <fullName evidence="2">Uncharacterized protein</fullName>
    </submittedName>
</protein>
<feature type="compositionally biased region" description="Basic and acidic residues" evidence="1">
    <location>
        <begin position="80"/>
        <end position="108"/>
    </location>
</feature>
<reference evidence="2" key="1">
    <citation type="submission" date="2015-11" db="EMBL/GenBank/DDBJ databases">
        <title>De novo transcriptome assembly of four potential Pierce s Disease insect vectors from Arizona vineyards.</title>
        <authorList>
            <person name="Tassone E.E."/>
        </authorList>
    </citation>
    <scope>NUCLEOTIDE SEQUENCE</scope>
</reference>
<name>A0A1B6H159_9HEMI</name>
<sequence length="146" mass="17023">KYNSTIPVSNAKKKDLVTLLKTGVIPNCYHDFIMNIQSSENVKDIAPYLIENENDNPIPRNNKRPTPLKTITATVNTRRRLNEERRVVKYKKNQKDSEVKETKKEAQIKTKQKQISLPNKEEKDLKYKKKKESVSRPTRNENNEAS</sequence>
<gene>
    <name evidence="2" type="ORF">g.43762</name>
</gene>
<organism evidence="2">
    <name type="scientific">Cuerna arida</name>
    <dbReference type="NCBI Taxonomy" id="1464854"/>
    <lineage>
        <taxon>Eukaryota</taxon>
        <taxon>Metazoa</taxon>
        <taxon>Ecdysozoa</taxon>
        <taxon>Arthropoda</taxon>
        <taxon>Hexapoda</taxon>
        <taxon>Insecta</taxon>
        <taxon>Pterygota</taxon>
        <taxon>Neoptera</taxon>
        <taxon>Paraneoptera</taxon>
        <taxon>Hemiptera</taxon>
        <taxon>Auchenorrhyncha</taxon>
        <taxon>Membracoidea</taxon>
        <taxon>Cicadellidae</taxon>
        <taxon>Cicadellinae</taxon>
        <taxon>Proconiini</taxon>
        <taxon>Cuerna</taxon>
    </lineage>
</organism>
<dbReference type="AlphaFoldDB" id="A0A1B6H159"/>
<feature type="non-terminal residue" evidence="2">
    <location>
        <position position="1"/>
    </location>
</feature>
<feature type="region of interest" description="Disordered" evidence="1">
    <location>
        <begin position="77"/>
        <end position="146"/>
    </location>
</feature>